<accession>A0ABX9IE07</accession>
<comment type="caution">
    <text evidence="1">The sequence shown here is derived from an EMBL/GenBank/DDBJ whole genome shotgun (WGS) entry which is preliminary data.</text>
</comment>
<proteinExistence type="predicted"/>
<gene>
    <name evidence="1" type="ORF">DRF57_23465</name>
</gene>
<keyword evidence="2" id="KW-1185">Reference proteome</keyword>
<reference evidence="1 2" key="1">
    <citation type="journal article" date="2010" name="Syst. Appl. Microbiol.">
        <title>Four new species of Chryseobacterium from the rhizosphere of coastal sand dune plants, Chryseobacterium elymi sp. nov., Chryseobacterium hagamense sp. nov., Chryseobacterium lathyri sp. nov. and Chryseobacterium rhizosphaerae sp. nov.</title>
        <authorList>
            <person name="Cho S.H."/>
            <person name="Lee K.S."/>
            <person name="Shin D.S."/>
            <person name="Han J.H."/>
            <person name="Park K.S."/>
            <person name="Lee C.H."/>
            <person name="Park K.H."/>
            <person name="Kim S.B."/>
        </authorList>
    </citation>
    <scope>NUCLEOTIDE SEQUENCE [LARGE SCALE GENOMIC DNA]</scope>
    <source>
        <strain evidence="1 2">KCTC 22548</strain>
    </source>
</reference>
<organism evidence="1 2">
    <name type="scientific">Chryseobacterium rhizosphaerae</name>
    <dbReference type="NCBI Taxonomy" id="395937"/>
    <lineage>
        <taxon>Bacteria</taxon>
        <taxon>Pseudomonadati</taxon>
        <taxon>Bacteroidota</taxon>
        <taxon>Flavobacteriia</taxon>
        <taxon>Flavobacteriales</taxon>
        <taxon>Weeksellaceae</taxon>
        <taxon>Chryseobacterium group</taxon>
        <taxon>Chryseobacterium</taxon>
    </lineage>
</organism>
<dbReference type="EMBL" id="QNUF01000087">
    <property type="protein sequence ID" value="REC67766.1"/>
    <property type="molecule type" value="Genomic_DNA"/>
</dbReference>
<name>A0ABX9IE07_9FLAO</name>
<evidence type="ECO:0000313" key="2">
    <source>
        <dbReference type="Proteomes" id="UP000256491"/>
    </source>
</evidence>
<feature type="non-terminal residue" evidence="1">
    <location>
        <position position="181"/>
    </location>
</feature>
<evidence type="ECO:0000313" key="1">
    <source>
        <dbReference type="EMBL" id="REC67766.1"/>
    </source>
</evidence>
<dbReference type="RefSeq" id="WP_206607220.1">
    <property type="nucleotide sequence ID" value="NZ_QNUF01000087.1"/>
</dbReference>
<feature type="non-terminal residue" evidence="1">
    <location>
        <position position="1"/>
    </location>
</feature>
<sequence>PAGAPYTYSDIVKNKLSQQSYKPRLISISEDNKNVSFIYGKARNDLFISNAENNLLTSIEIKNGNSLVEKYNLEYQDVQAQSAATYYGIPSNETSTRNRHFLKSLKNVTKNTSTDFSYYSLEKLPARFSLNVDYYGYPNNASNVSPFPAPRPTNNFGIFQGLGAYMPLTILSANKEVLPSW</sequence>
<dbReference type="Proteomes" id="UP000256491">
    <property type="component" value="Unassembled WGS sequence"/>
</dbReference>
<protein>
    <submittedName>
        <fullName evidence="1">Uncharacterized protein</fullName>
    </submittedName>
</protein>